<dbReference type="EMBL" id="QGMG01000555">
    <property type="protein sequence ID" value="TVY52749.1"/>
    <property type="molecule type" value="Genomic_DNA"/>
</dbReference>
<dbReference type="PANTHER" id="PTHR36839:SF1">
    <property type="entry name" value="METALLO-BETA-LACTAMASE FAMILY PROTEIN (AFU_ORTHOLOGUE AFUA_5G12770)"/>
    <property type="match status" value="1"/>
</dbReference>
<sequence>MASGTTTPSSQTPSTPSNQIRYMVEHEFESMRGHYGDTPPAVNSMDSNSDRLLICTACGTQFDIEDRDLLTRCRICDDPRQFVPPTGQAFTTLSELKKQGCRNKWKVVDDDDRFWSIWTEPKVAIGQRCILIKTPFGNVLWDCITFLDDETKESINSLGGLAAIVISHPHYYTTHLEWADAFDCPVYLSWEDKQWLNRLDRLGKARTFIEGTEEEIEVRGEKTGVKALKLGGHFPGSLVCLAFERLLVADTLVTAPAGLGDWSKGPDGGKGGRPPGMNSYSFMWSIPNMIPLSAEEIVGMWNVLKKHEFSSTHGAFLGTEIRDKYGGSEEGVKKRVLDSMKTQVLRMGWKDHKLLRET</sequence>
<organism evidence="2 3">
    <name type="scientific">Lachnellula cervina</name>
    <dbReference type="NCBI Taxonomy" id="1316786"/>
    <lineage>
        <taxon>Eukaryota</taxon>
        <taxon>Fungi</taxon>
        <taxon>Dikarya</taxon>
        <taxon>Ascomycota</taxon>
        <taxon>Pezizomycotina</taxon>
        <taxon>Leotiomycetes</taxon>
        <taxon>Helotiales</taxon>
        <taxon>Lachnaceae</taxon>
        <taxon>Lachnellula</taxon>
    </lineage>
</organism>
<comment type="caution">
    <text evidence="2">The sequence shown here is derived from an EMBL/GenBank/DDBJ whole genome shotgun (WGS) entry which is preliminary data.</text>
</comment>
<name>A0A7D8YSA8_9HELO</name>
<dbReference type="InterPro" id="IPR036866">
    <property type="entry name" value="RibonucZ/Hydroxyglut_hydro"/>
</dbReference>
<evidence type="ECO:0000313" key="2">
    <source>
        <dbReference type="EMBL" id="TVY52749.1"/>
    </source>
</evidence>
<evidence type="ECO:0000259" key="1">
    <source>
        <dbReference type="SMART" id="SM00849"/>
    </source>
</evidence>
<dbReference type="OrthoDB" id="17458at2759"/>
<proteinExistence type="predicted"/>
<dbReference type="InterPro" id="IPR001279">
    <property type="entry name" value="Metallo-B-lactamas"/>
</dbReference>
<gene>
    <name evidence="2" type="primary">ymaE</name>
    <name evidence="2" type="ORF">LCER1_G004536</name>
</gene>
<dbReference type="SMART" id="SM00849">
    <property type="entry name" value="Lactamase_B"/>
    <property type="match status" value="1"/>
</dbReference>
<dbReference type="PANTHER" id="PTHR36839">
    <property type="entry name" value="METALLO-BETA-LACTAMASE FAMILY PROTEIN (AFU_ORTHOLOGUE AFUA_5G12770)"/>
    <property type="match status" value="1"/>
</dbReference>
<feature type="domain" description="Metallo-beta-lactamase" evidence="1">
    <location>
        <begin position="126"/>
        <end position="301"/>
    </location>
</feature>
<reference evidence="2 3" key="1">
    <citation type="submission" date="2018-05" db="EMBL/GenBank/DDBJ databases">
        <title>Whole genome sequencing for identification of molecular markers to develop diagnostic detection tools for the regulated plant pathogen Lachnellula willkommii.</title>
        <authorList>
            <person name="Giroux E."/>
            <person name="Bilodeau G."/>
        </authorList>
    </citation>
    <scope>NUCLEOTIDE SEQUENCE [LARGE SCALE GENOMIC DNA]</scope>
    <source>
        <strain evidence="2 3">CBS 625.97</strain>
    </source>
</reference>
<dbReference type="AlphaFoldDB" id="A0A7D8YSA8"/>
<evidence type="ECO:0000313" key="3">
    <source>
        <dbReference type="Proteomes" id="UP000481288"/>
    </source>
</evidence>
<accession>A0A7D8YSA8</accession>
<dbReference type="Proteomes" id="UP000481288">
    <property type="component" value="Unassembled WGS sequence"/>
</dbReference>
<keyword evidence="3" id="KW-1185">Reference proteome</keyword>
<protein>
    <recommendedName>
        <fullName evidence="1">Metallo-beta-lactamase domain-containing protein</fullName>
    </recommendedName>
</protein>
<dbReference type="Gene3D" id="3.60.15.10">
    <property type="entry name" value="Ribonuclease Z/Hydroxyacylglutathione hydrolase-like"/>
    <property type="match status" value="1"/>
</dbReference>
<dbReference type="SUPFAM" id="SSF56281">
    <property type="entry name" value="Metallo-hydrolase/oxidoreductase"/>
    <property type="match status" value="1"/>
</dbReference>